<feature type="compositionally biased region" description="Basic and acidic residues" evidence="1">
    <location>
        <begin position="868"/>
        <end position="892"/>
    </location>
</feature>
<feature type="compositionally biased region" description="Basic and acidic residues" evidence="1">
    <location>
        <begin position="783"/>
        <end position="792"/>
    </location>
</feature>
<feature type="region of interest" description="Disordered" evidence="1">
    <location>
        <begin position="1166"/>
        <end position="1245"/>
    </location>
</feature>
<keyword evidence="2" id="KW-0812">Transmembrane</keyword>
<feature type="transmembrane region" description="Helical" evidence="2">
    <location>
        <begin position="151"/>
        <end position="174"/>
    </location>
</feature>
<name>A0A7J6L8V8_PEROL</name>
<reference evidence="3 4" key="1">
    <citation type="submission" date="2020-04" db="EMBL/GenBank/DDBJ databases">
        <title>Perkinsus olseni comparative genomics.</title>
        <authorList>
            <person name="Bogema D.R."/>
        </authorList>
    </citation>
    <scope>NUCLEOTIDE SEQUENCE [LARGE SCALE GENOMIC DNA]</scope>
    <source>
        <strain evidence="3">ATCC PRA-179</strain>
    </source>
</reference>
<feature type="region of interest" description="Disordered" evidence="1">
    <location>
        <begin position="844"/>
        <end position="892"/>
    </location>
</feature>
<keyword evidence="2" id="KW-1133">Transmembrane helix</keyword>
<evidence type="ECO:0000313" key="3">
    <source>
        <dbReference type="EMBL" id="KAF4655629.1"/>
    </source>
</evidence>
<feature type="region of interest" description="Disordered" evidence="1">
    <location>
        <begin position="682"/>
        <end position="828"/>
    </location>
</feature>
<proteinExistence type="predicted"/>
<feature type="compositionally biased region" description="Acidic residues" evidence="1">
    <location>
        <begin position="793"/>
        <end position="808"/>
    </location>
</feature>
<dbReference type="AlphaFoldDB" id="A0A7J6L8V8"/>
<keyword evidence="2" id="KW-0472">Membrane</keyword>
<organism evidence="3 4">
    <name type="scientific">Perkinsus olseni</name>
    <name type="common">Perkinsus atlanticus</name>
    <dbReference type="NCBI Taxonomy" id="32597"/>
    <lineage>
        <taxon>Eukaryota</taxon>
        <taxon>Sar</taxon>
        <taxon>Alveolata</taxon>
        <taxon>Perkinsozoa</taxon>
        <taxon>Perkinsea</taxon>
        <taxon>Perkinsida</taxon>
        <taxon>Perkinsidae</taxon>
        <taxon>Perkinsus</taxon>
    </lineage>
</organism>
<feature type="transmembrane region" description="Helical" evidence="2">
    <location>
        <begin position="186"/>
        <end position="206"/>
    </location>
</feature>
<evidence type="ECO:0000256" key="2">
    <source>
        <dbReference type="SAM" id="Phobius"/>
    </source>
</evidence>
<feature type="compositionally biased region" description="Basic and acidic residues" evidence="1">
    <location>
        <begin position="1190"/>
        <end position="1216"/>
    </location>
</feature>
<feature type="compositionally biased region" description="Basic and acidic residues" evidence="1">
    <location>
        <begin position="719"/>
        <end position="733"/>
    </location>
</feature>
<evidence type="ECO:0000313" key="4">
    <source>
        <dbReference type="Proteomes" id="UP000570595"/>
    </source>
</evidence>
<feature type="compositionally biased region" description="Acidic residues" evidence="1">
    <location>
        <begin position="857"/>
        <end position="867"/>
    </location>
</feature>
<protein>
    <submittedName>
        <fullName evidence="3">Uncharacterized protein</fullName>
    </submittedName>
</protein>
<feature type="region of interest" description="Disordered" evidence="1">
    <location>
        <begin position="491"/>
        <end position="511"/>
    </location>
</feature>
<feature type="transmembrane region" description="Helical" evidence="2">
    <location>
        <begin position="66"/>
        <end position="90"/>
    </location>
</feature>
<feature type="compositionally biased region" description="Basic and acidic residues" evidence="1">
    <location>
        <begin position="682"/>
        <end position="710"/>
    </location>
</feature>
<sequence>MSANLAEDGSETPAINDRKKPLLRIPLWFYFSSACAISIIIATAINVGVAYAMYTPEIAAQTAVWAWPYTICGDLVITAAASFLVTWMLTPTIGLNDFIRGFPVETKASTFPRVNRKLPWSWLEINPLFGRDPENPIPKCTAFKRQFRMGIIGAIALAATWGIILSLFMMIHPLPWSQSDLVLLKGLYGAVTEAICVIFAMVILVVQVSPRMNLLAAEEGSSPADLAQISEPSSIGVPGVVRASSFLQALHKEDTSADTIVRWLLLRSFCVIVFSKTSAGEDRGTHRQYDGYVDEVNTAMRQGIQIYGRDVASFTQKILMPQVEEDDLILAKKAQQMTGVTLELLKLLQKEQRHKTIGTQTMLYTVFDFVELSSFCIVAGWDLIGSEFKQLQQAYSKPTEFRKSESLNEYLKAAFGEIPGESSIDERVRLINKHIAEKTTTGPVEAAEHEHAAVAKVMEELEDYTPGEEYSIHPAGTEDAEDLDLDAVEEEQGYQGKRNEESEMEADDGEPSFLQLGSLDASFRMGSLTYQVELLNNEGRLLELAKFIAPQMDYVQERILRHTALLKRQSSLVGEPWKENDASTQINYQHPWPEKTKKVTVTDGTVMGTFDVGVSEMDKSEDIDTIAHKPEAEKLVSADGEELVYSGDGDFDISAATASLSGQDADSAKQKYDESLARVAHLLKDDEMADGERTREGESQERGENEEKLQQGENEEESQEGRMEQEEPERAVQDIDEAQPGDEKEDEEEQEEGSFVEIARRRRRRTRKGESYTDDDKGEEESFIEKKKKAESTDDDDDDEEGEEDEESFIQKGKKGGQKARSSFVEQKAAKRILVSRRLRAARKSSFNQVRKHGEVPDELEDEEEQDKQEGHEDQDTEMAEDRGDTDGHEEKNTEAELNLVDEPPREILDAALGNTHGTLDMDENEVMRKQVYLTGVRAALRLSMADKRVRGLIDARMLETLNKEWKSILMDDLVTLVAVNWKRAWNHAGASTINEKVPLMLLKTYIKEAVMEAQEYVKSKHTATDLYSRTLEKAITQLSTMFQNLEGVRAAIEKWTVDMESRGEETRSAKFNTFVSKECPESSAVNDLPLNNRPIPILPAEEFSARNCHYSVQGAGPYSFIEAHQDEATWPVARCAIDEPRDFLDIGLTEGRGEDSADVGICGAFSSQGIEPKMPESVTSDNDDEMPTEQDREKQFQEFHKKWEERASNPDRVDEQTVVEGTAENTADDTESEGKDQEGVEDDE</sequence>
<gene>
    <name evidence="3" type="ORF">FOZ61_007473</name>
</gene>
<evidence type="ECO:0000256" key="1">
    <source>
        <dbReference type="SAM" id="MobiDB-lite"/>
    </source>
</evidence>
<feature type="compositionally biased region" description="Acidic residues" evidence="1">
    <location>
        <begin position="734"/>
        <end position="754"/>
    </location>
</feature>
<feature type="transmembrane region" description="Helical" evidence="2">
    <location>
        <begin position="27"/>
        <end position="54"/>
    </location>
</feature>
<dbReference type="OrthoDB" id="445193at2759"/>
<dbReference type="Proteomes" id="UP000570595">
    <property type="component" value="Unassembled WGS sequence"/>
</dbReference>
<comment type="caution">
    <text evidence="3">The sequence shown here is derived from an EMBL/GenBank/DDBJ whole genome shotgun (WGS) entry which is preliminary data.</text>
</comment>
<dbReference type="EMBL" id="JABAHT010000456">
    <property type="protein sequence ID" value="KAF4655629.1"/>
    <property type="molecule type" value="Genomic_DNA"/>
</dbReference>
<feature type="transmembrane region" description="Helical" evidence="2">
    <location>
        <begin position="362"/>
        <end position="384"/>
    </location>
</feature>
<accession>A0A7J6L8V8</accession>